<proteinExistence type="predicted"/>
<accession>A0A1V9XNP4</accession>
<evidence type="ECO:0000313" key="3">
    <source>
        <dbReference type="Proteomes" id="UP000192247"/>
    </source>
</evidence>
<evidence type="ECO:0000313" key="2">
    <source>
        <dbReference type="EMBL" id="OQR75096.1"/>
    </source>
</evidence>
<feature type="compositionally biased region" description="Polar residues" evidence="1">
    <location>
        <begin position="40"/>
        <end position="50"/>
    </location>
</feature>
<dbReference type="AlphaFoldDB" id="A0A1V9XNP4"/>
<evidence type="ECO:0000256" key="1">
    <source>
        <dbReference type="SAM" id="MobiDB-lite"/>
    </source>
</evidence>
<organism evidence="2 3">
    <name type="scientific">Tropilaelaps mercedesae</name>
    <dbReference type="NCBI Taxonomy" id="418985"/>
    <lineage>
        <taxon>Eukaryota</taxon>
        <taxon>Metazoa</taxon>
        <taxon>Ecdysozoa</taxon>
        <taxon>Arthropoda</taxon>
        <taxon>Chelicerata</taxon>
        <taxon>Arachnida</taxon>
        <taxon>Acari</taxon>
        <taxon>Parasitiformes</taxon>
        <taxon>Mesostigmata</taxon>
        <taxon>Gamasina</taxon>
        <taxon>Dermanyssoidea</taxon>
        <taxon>Laelapidae</taxon>
        <taxon>Tropilaelaps</taxon>
    </lineage>
</organism>
<reference evidence="2 3" key="1">
    <citation type="journal article" date="2017" name="Gigascience">
        <title>Draft genome of the honey bee ectoparasitic mite, Tropilaelaps mercedesae, is shaped by the parasitic life history.</title>
        <authorList>
            <person name="Dong X."/>
            <person name="Armstrong S.D."/>
            <person name="Xia D."/>
            <person name="Makepeace B.L."/>
            <person name="Darby A.C."/>
            <person name="Kadowaki T."/>
        </authorList>
    </citation>
    <scope>NUCLEOTIDE SEQUENCE [LARGE SCALE GENOMIC DNA]</scope>
    <source>
        <strain evidence="2">Wuxi-XJTLU</strain>
    </source>
</reference>
<protein>
    <submittedName>
        <fullName evidence="2">Uncharacterized protein</fullName>
    </submittedName>
</protein>
<sequence length="111" mass="12332">MSGHFDPTYVDRRNAEFQNMSTSTTYTIVGPDTCPPLNPTYPNYQPQYQSPGHLPPMDPSPPMMPSIDPYPPPDPTYYPPAQAGYVPPPTPRMYYPPCQSGDSYAPPPPPM</sequence>
<comment type="caution">
    <text evidence="2">The sequence shown here is derived from an EMBL/GenBank/DDBJ whole genome shotgun (WGS) entry which is preliminary data.</text>
</comment>
<feature type="compositionally biased region" description="Pro residues" evidence="1">
    <location>
        <begin position="53"/>
        <end position="78"/>
    </location>
</feature>
<dbReference type="InParanoid" id="A0A1V9XNP4"/>
<feature type="region of interest" description="Disordered" evidence="1">
    <location>
        <begin position="37"/>
        <end position="111"/>
    </location>
</feature>
<name>A0A1V9XNP4_9ACAR</name>
<dbReference type="EMBL" id="MNPL01006860">
    <property type="protein sequence ID" value="OQR75096.1"/>
    <property type="molecule type" value="Genomic_DNA"/>
</dbReference>
<dbReference type="Proteomes" id="UP000192247">
    <property type="component" value="Unassembled WGS sequence"/>
</dbReference>
<keyword evidence="3" id="KW-1185">Reference proteome</keyword>
<gene>
    <name evidence="2" type="ORF">BIW11_08648</name>
</gene>